<gene>
    <name evidence="1" type="ORF">ITI46_28895</name>
</gene>
<dbReference type="RefSeq" id="WP_209242864.1">
    <property type="nucleotide sequence ID" value="NZ_JADKMA010000205.1"/>
</dbReference>
<dbReference type="PANTHER" id="PTHR33657">
    <property type="entry name" value="DOMAIN PROTEIN, PUTATIVE (AFU_ORTHOLOGUE AFUA_5G00600)-RELATED"/>
    <property type="match status" value="1"/>
</dbReference>
<dbReference type="Proteomes" id="UP001519064">
    <property type="component" value="Unassembled WGS sequence"/>
</dbReference>
<sequence length="272" mass="29056">MREANAPHHAPADRPRRAARWSRRAPAVVAGAFALVVGLPGTALADPPQALPANASALEQKFQPAYDYDTDGCYATPAIGPDGTIAPGLKIGGDVNGNCHDASDLENTNGYSRTKCNNDWCALAYASYFEKDQAALGGGSAGHRHDWEHVVVWVHNDQVEYVSTSNHGGFTVHGKDDLPFEGTHPKVVYHKDGVSTHCFRAAKNDGGDEPPENHRGAWQYPSLVGWDGYPAGLRDKLTAADFGSATLGIKDDTFNGHLSEAMPDGIPFDPNG</sequence>
<dbReference type="EMBL" id="JADKMA010000205">
    <property type="protein sequence ID" value="MBO8195637.1"/>
    <property type="molecule type" value="Genomic_DNA"/>
</dbReference>
<comment type="caution">
    <text evidence="1">The sequence shown here is derived from an EMBL/GenBank/DDBJ whole genome shotgun (WGS) entry which is preliminary data.</text>
</comment>
<reference evidence="1 2" key="1">
    <citation type="submission" date="2020-11" db="EMBL/GenBank/DDBJ databases">
        <title>Streptomyces spirodelae sp. nov., isolated from duckweed.</title>
        <authorList>
            <person name="Saimee Y."/>
            <person name="Duangmal K."/>
        </authorList>
    </citation>
    <scope>NUCLEOTIDE SEQUENCE [LARGE SCALE GENOMIC DNA]</scope>
    <source>
        <strain evidence="1 2">S16-07</strain>
    </source>
</reference>
<name>A0ABS3XKV9_9ACTN</name>
<accession>A0ABS3XKV9</accession>
<dbReference type="PIRSF" id="PIRSF029958">
    <property type="entry name" value="Necrosis-inducing_protein"/>
    <property type="match status" value="1"/>
</dbReference>
<evidence type="ECO:0000313" key="2">
    <source>
        <dbReference type="Proteomes" id="UP001519064"/>
    </source>
</evidence>
<keyword evidence="2" id="KW-1185">Reference proteome</keyword>
<dbReference type="PANTHER" id="PTHR33657:SF6">
    <property type="entry name" value="SECRETED PROTEIN"/>
    <property type="match status" value="1"/>
</dbReference>
<dbReference type="InterPro" id="IPR008701">
    <property type="entry name" value="NPP1"/>
</dbReference>
<dbReference type="Pfam" id="PF05630">
    <property type="entry name" value="NPP1"/>
    <property type="match status" value="1"/>
</dbReference>
<organism evidence="1 2">
    <name type="scientific">Streptomyces oryzae</name>
    <dbReference type="NCBI Taxonomy" id="1434886"/>
    <lineage>
        <taxon>Bacteria</taxon>
        <taxon>Bacillati</taxon>
        <taxon>Actinomycetota</taxon>
        <taxon>Actinomycetes</taxon>
        <taxon>Kitasatosporales</taxon>
        <taxon>Streptomycetaceae</taxon>
        <taxon>Streptomyces</taxon>
    </lineage>
</organism>
<evidence type="ECO:0000313" key="1">
    <source>
        <dbReference type="EMBL" id="MBO8195637.1"/>
    </source>
</evidence>
<proteinExistence type="predicted"/>
<protein>
    <submittedName>
        <fullName evidence="1">NPP1 family protein</fullName>
    </submittedName>
</protein>